<dbReference type="EMBL" id="SDEE01000579">
    <property type="protein sequence ID" value="RXW15229.1"/>
    <property type="molecule type" value="Genomic_DNA"/>
</dbReference>
<sequence length="274" mass="30392">MTPPLTIEALDSYLADQPQYRDYDVVSVVSALNLLILSAHPSRSDIVHLGFRKTVKTLSTKTSRTYRFKVQEFNDQKTSDKEYFEHKYKITSKDPDMPLFNVGGTKQSFLPAETARMIRVATKPPNADADRVVGQGIRELGFTGDSVAVKVFGASASDEMAIVPVRILGRPDAHHADSTALENWVVMLIFDSNQRGNIHGLQNPGVPADLARFSEYVASKRNGGRAVCIQAARTRKEKGQLQYLANVALKSNIELSGVKYKRLEEPASYLATYL</sequence>
<feature type="domain" description="PAZ" evidence="1">
    <location>
        <begin position="54"/>
        <end position="116"/>
    </location>
</feature>
<evidence type="ECO:0000313" key="2">
    <source>
        <dbReference type="EMBL" id="RXW15229.1"/>
    </source>
</evidence>
<protein>
    <recommendedName>
        <fullName evidence="1">PAZ domain-containing protein</fullName>
    </recommendedName>
</protein>
<accession>A0A4Q2D7M3</accession>
<organism evidence="2 3">
    <name type="scientific">Candolleomyces aberdarensis</name>
    <dbReference type="NCBI Taxonomy" id="2316362"/>
    <lineage>
        <taxon>Eukaryota</taxon>
        <taxon>Fungi</taxon>
        <taxon>Dikarya</taxon>
        <taxon>Basidiomycota</taxon>
        <taxon>Agaricomycotina</taxon>
        <taxon>Agaricomycetes</taxon>
        <taxon>Agaricomycetidae</taxon>
        <taxon>Agaricales</taxon>
        <taxon>Agaricineae</taxon>
        <taxon>Psathyrellaceae</taxon>
        <taxon>Candolleomyces</taxon>
    </lineage>
</organism>
<gene>
    <name evidence="2" type="ORF">EST38_g10624</name>
</gene>
<dbReference type="InterPro" id="IPR003100">
    <property type="entry name" value="PAZ_dom"/>
</dbReference>
<keyword evidence="3" id="KW-1185">Reference proteome</keyword>
<proteinExistence type="predicted"/>
<reference evidence="2 3" key="1">
    <citation type="submission" date="2019-01" db="EMBL/GenBank/DDBJ databases">
        <title>Draft genome sequence of Psathyrella aberdarensis IHI B618.</title>
        <authorList>
            <person name="Buettner E."/>
            <person name="Kellner H."/>
        </authorList>
    </citation>
    <scope>NUCLEOTIDE SEQUENCE [LARGE SCALE GENOMIC DNA]</scope>
    <source>
        <strain evidence="2 3">IHI B618</strain>
    </source>
</reference>
<dbReference type="Pfam" id="PF02170">
    <property type="entry name" value="PAZ"/>
    <property type="match status" value="1"/>
</dbReference>
<name>A0A4Q2D7M3_9AGAR</name>
<dbReference type="AlphaFoldDB" id="A0A4Q2D7M3"/>
<dbReference type="Proteomes" id="UP000290288">
    <property type="component" value="Unassembled WGS sequence"/>
</dbReference>
<dbReference type="Gene3D" id="2.170.260.10">
    <property type="entry name" value="paz domain"/>
    <property type="match status" value="1"/>
</dbReference>
<dbReference type="OrthoDB" id="10252740at2759"/>
<evidence type="ECO:0000313" key="3">
    <source>
        <dbReference type="Proteomes" id="UP000290288"/>
    </source>
</evidence>
<dbReference type="STRING" id="2316362.A0A4Q2D7M3"/>
<comment type="caution">
    <text evidence="2">The sequence shown here is derived from an EMBL/GenBank/DDBJ whole genome shotgun (WGS) entry which is preliminary data.</text>
</comment>
<evidence type="ECO:0000259" key="1">
    <source>
        <dbReference type="Pfam" id="PF02170"/>
    </source>
</evidence>
<dbReference type="InterPro" id="IPR036085">
    <property type="entry name" value="PAZ_dom_sf"/>
</dbReference>
<dbReference type="Gene3D" id="3.40.50.2300">
    <property type="match status" value="1"/>
</dbReference>
<dbReference type="GO" id="GO:0003723">
    <property type="term" value="F:RNA binding"/>
    <property type="evidence" value="ECO:0007669"/>
    <property type="project" value="InterPro"/>
</dbReference>
<dbReference type="CDD" id="cd02846">
    <property type="entry name" value="PAZ_argonaute_like"/>
    <property type="match status" value="1"/>
</dbReference>
<dbReference type="SUPFAM" id="SSF101690">
    <property type="entry name" value="PAZ domain"/>
    <property type="match status" value="1"/>
</dbReference>